<protein>
    <recommendedName>
        <fullName evidence="14">Sodium/bile acid cotransporter 4</fullName>
    </recommendedName>
    <alternativeName>
        <fullName evidence="15">Na(+)/bile acid cotransporter 4</fullName>
    </alternativeName>
    <alternativeName>
        <fullName evidence="16">Solute carrier family 10 member 4</fullName>
    </alternativeName>
</protein>
<gene>
    <name evidence="19" type="ORF">C0J50_20499</name>
</gene>
<feature type="transmembrane region" description="Helical" evidence="18">
    <location>
        <begin position="296"/>
        <end position="316"/>
    </location>
</feature>
<dbReference type="Pfam" id="PF01758">
    <property type="entry name" value="SBF"/>
    <property type="match status" value="1"/>
</dbReference>
<dbReference type="PANTHER" id="PTHR10361:SF41">
    <property type="entry name" value="SODIUM_BILE ACID COTRANSPORTER 4"/>
    <property type="match status" value="1"/>
</dbReference>
<keyword evidence="6" id="KW-0769">Symport</keyword>
<evidence type="ECO:0000256" key="5">
    <source>
        <dbReference type="ARBA" id="ARBA00022692"/>
    </source>
</evidence>
<keyword evidence="10 18" id="KW-0472">Membrane</keyword>
<feature type="region of interest" description="Disordered" evidence="17">
    <location>
        <begin position="423"/>
        <end position="455"/>
    </location>
</feature>
<feature type="transmembrane region" description="Helical" evidence="18">
    <location>
        <begin position="393"/>
        <end position="413"/>
    </location>
</feature>
<evidence type="ECO:0000313" key="19">
    <source>
        <dbReference type="EMBL" id="KAI5619982.1"/>
    </source>
</evidence>
<comment type="caution">
    <text evidence="19">The sequence shown here is derived from an EMBL/GenBank/DDBJ whole genome shotgun (WGS) entry which is preliminary data.</text>
</comment>
<sequence>MHVPSEVPLHPYLGSASGARTHARTHTHTHPSHTPASREDERALLTEGAVVPRLSGFPRVFFLTAPENTMENFTTSSSSSDPSSVPLLNFPVDALNVSEMQQVALARWRASVEPPVPARLVVAFWDSPLSHGMNVFVGFTLCFTMLGLGCTVEIAQMGEHVRRPIGVLLAAVCQFAIMPLVAFLLALAFSLDDVAAVAVLLCGCCPGGNLSNLMTLLINGEMNLSVVMTISSTVLALLLMPVCLWLYSRAWIDTPVVQLLPLGAVTLTVCSTLIPIGLGVALRARYPRAADIVLKVSLWLMLVTLVLLFIMTGVMLGPELLATIPPAVYVVAVLMPMAGYAAGYGLGVLFSLPPNSCRTVSLETGCQNVQLCNAILKLTFPPQLMGAMYMFPLLYALFQAAEAAVIILVYRVYRSEVLRKQDLNGEDDNDTSVTYKRMKEEEDGPFDTSYGSVTVNNPDYIELETQGGTGSPTPL</sequence>
<keyword evidence="3" id="KW-0813">Transport</keyword>
<keyword evidence="7 18" id="KW-1133">Transmembrane helix</keyword>
<accession>A0AAD5APC0</accession>
<evidence type="ECO:0000256" key="3">
    <source>
        <dbReference type="ARBA" id="ARBA00022448"/>
    </source>
</evidence>
<evidence type="ECO:0000256" key="16">
    <source>
        <dbReference type="ARBA" id="ARBA00082913"/>
    </source>
</evidence>
<dbReference type="EMBL" id="MU551654">
    <property type="protein sequence ID" value="KAI5619982.1"/>
    <property type="molecule type" value="Genomic_DNA"/>
</dbReference>
<reference evidence="19" key="1">
    <citation type="submission" date="2018-07" db="EMBL/GenBank/DDBJ databases">
        <title>Comparative genomics of catfishes provides insights into carnivory and benthic adaptation.</title>
        <authorList>
            <person name="Zhang Y."/>
            <person name="Wang D."/>
            <person name="Peng Z."/>
            <person name="Zheng S."/>
            <person name="Shao F."/>
            <person name="Tao W."/>
        </authorList>
    </citation>
    <scope>NUCLEOTIDE SEQUENCE</scope>
    <source>
        <strain evidence="19">Chongqing</strain>
    </source>
</reference>
<feature type="region of interest" description="Disordered" evidence="17">
    <location>
        <begin position="1"/>
        <end position="41"/>
    </location>
</feature>
<evidence type="ECO:0000256" key="12">
    <source>
        <dbReference type="ARBA" id="ARBA00023201"/>
    </source>
</evidence>
<feature type="compositionally biased region" description="Basic residues" evidence="17">
    <location>
        <begin position="21"/>
        <end position="31"/>
    </location>
</feature>
<evidence type="ECO:0000256" key="13">
    <source>
        <dbReference type="ARBA" id="ARBA00057383"/>
    </source>
</evidence>
<dbReference type="InterPro" id="IPR004710">
    <property type="entry name" value="Bilac:Na_transpt"/>
</dbReference>
<dbReference type="InterPro" id="IPR002657">
    <property type="entry name" value="BilAc:Na_symport/Acr3"/>
</dbReference>
<comment type="similarity">
    <text evidence="2">Belongs to the bile acid:sodium symporter (BASS) (TC 2.A.28) family.</text>
</comment>
<evidence type="ECO:0000256" key="1">
    <source>
        <dbReference type="ARBA" id="ARBA00004651"/>
    </source>
</evidence>
<evidence type="ECO:0000313" key="20">
    <source>
        <dbReference type="Proteomes" id="UP001205998"/>
    </source>
</evidence>
<keyword evidence="12" id="KW-0739">Sodium transport</keyword>
<keyword evidence="11" id="KW-0325">Glycoprotein</keyword>
<evidence type="ECO:0000256" key="18">
    <source>
        <dbReference type="SAM" id="Phobius"/>
    </source>
</evidence>
<feature type="transmembrane region" description="Helical" evidence="18">
    <location>
        <begin position="167"/>
        <end position="189"/>
    </location>
</feature>
<evidence type="ECO:0000256" key="14">
    <source>
        <dbReference type="ARBA" id="ARBA00071630"/>
    </source>
</evidence>
<keyword evidence="20" id="KW-1185">Reference proteome</keyword>
<evidence type="ECO:0000256" key="6">
    <source>
        <dbReference type="ARBA" id="ARBA00022847"/>
    </source>
</evidence>
<dbReference type="InterPro" id="IPR038770">
    <property type="entry name" value="Na+/solute_symporter_sf"/>
</dbReference>
<keyword evidence="9" id="KW-0406">Ion transport</keyword>
<feature type="transmembrane region" description="Helical" evidence="18">
    <location>
        <begin position="328"/>
        <end position="352"/>
    </location>
</feature>
<keyword evidence="8" id="KW-0915">Sodium</keyword>
<name>A0AAD5APC0_SILAS</name>
<feature type="transmembrane region" description="Helical" evidence="18">
    <location>
        <begin position="259"/>
        <end position="284"/>
    </location>
</feature>
<evidence type="ECO:0000256" key="17">
    <source>
        <dbReference type="SAM" id="MobiDB-lite"/>
    </source>
</evidence>
<dbReference type="Proteomes" id="UP001205998">
    <property type="component" value="Unassembled WGS sequence"/>
</dbReference>
<dbReference type="PANTHER" id="PTHR10361">
    <property type="entry name" value="SODIUM-BILE ACID COTRANSPORTER"/>
    <property type="match status" value="1"/>
</dbReference>
<feature type="transmembrane region" description="Helical" evidence="18">
    <location>
        <begin position="135"/>
        <end position="155"/>
    </location>
</feature>
<keyword evidence="4" id="KW-1003">Cell membrane</keyword>
<comment type="function">
    <text evidence="13">Transporter for bile acids.</text>
</comment>
<dbReference type="FunFam" id="1.20.1530.20:FF:000013">
    <property type="entry name" value="sodium/bile acid cotransporter 4"/>
    <property type="match status" value="1"/>
</dbReference>
<feature type="transmembrane region" description="Helical" evidence="18">
    <location>
        <begin position="224"/>
        <end position="247"/>
    </location>
</feature>
<evidence type="ECO:0000256" key="10">
    <source>
        <dbReference type="ARBA" id="ARBA00023136"/>
    </source>
</evidence>
<keyword evidence="5 18" id="KW-0812">Transmembrane</keyword>
<evidence type="ECO:0000256" key="15">
    <source>
        <dbReference type="ARBA" id="ARBA00076517"/>
    </source>
</evidence>
<organism evidence="19 20">
    <name type="scientific">Silurus asotus</name>
    <name type="common">Amur catfish</name>
    <name type="synonym">Parasilurus asotus</name>
    <dbReference type="NCBI Taxonomy" id="30991"/>
    <lineage>
        <taxon>Eukaryota</taxon>
        <taxon>Metazoa</taxon>
        <taxon>Chordata</taxon>
        <taxon>Craniata</taxon>
        <taxon>Vertebrata</taxon>
        <taxon>Euteleostomi</taxon>
        <taxon>Actinopterygii</taxon>
        <taxon>Neopterygii</taxon>
        <taxon>Teleostei</taxon>
        <taxon>Ostariophysi</taxon>
        <taxon>Siluriformes</taxon>
        <taxon>Siluridae</taxon>
        <taxon>Silurus</taxon>
    </lineage>
</organism>
<evidence type="ECO:0000256" key="9">
    <source>
        <dbReference type="ARBA" id="ARBA00023065"/>
    </source>
</evidence>
<evidence type="ECO:0000256" key="2">
    <source>
        <dbReference type="ARBA" id="ARBA00006528"/>
    </source>
</evidence>
<dbReference type="GO" id="GO:0005886">
    <property type="term" value="C:plasma membrane"/>
    <property type="evidence" value="ECO:0007669"/>
    <property type="project" value="UniProtKB-SubCell"/>
</dbReference>
<comment type="subcellular location">
    <subcellularLocation>
        <location evidence="1">Cell membrane</location>
        <topology evidence="1">Multi-pass membrane protein</topology>
    </subcellularLocation>
</comment>
<proteinExistence type="inferred from homology"/>
<evidence type="ECO:0000256" key="11">
    <source>
        <dbReference type="ARBA" id="ARBA00023180"/>
    </source>
</evidence>
<evidence type="ECO:0000256" key="4">
    <source>
        <dbReference type="ARBA" id="ARBA00022475"/>
    </source>
</evidence>
<dbReference type="Gene3D" id="1.20.1530.20">
    <property type="match status" value="1"/>
</dbReference>
<dbReference type="GO" id="GO:0008508">
    <property type="term" value="F:bile acid:sodium symporter activity"/>
    <property type="evidence" value="ECO:0007669"/>
    <property type="project" value="TreeGrafter"/>
</dbReference>
<evidence type="ECO:0000256" key="7">
    <source>
        <dbReference type="ARBA" id="ARBA00022989"/>
    </source>
</evidence>
<evidence type="ECO:0000256" key="8">
    <source>
        <dbReference type="ARBA" id="ARBA00023053"/>
    </source>
</evidence>
<dbReference type="AlphaFoldDB" id="A0AAD5APC0"/>